<name>A0A8S5USD3_9CAUD</name>
<reference evidence="2" key="1">
    <citation type="journal article" date="2021" name="Proc. Natl. Acad. Sci. U.S.A.">
        <title>A Catalog of Tens of Thousands of Viruses from Human Metagenomes Reveals Hidden Associations with Chronic Diseases.</title>
        <authorList>
            <person name="Tisza M.J."/>
            <person name="Buck C.B."/>
        </authorList>
    </citation>
    <scope>NUCLEOTIDE SEQUENCE</scope>
    <source>
        <strain evidence="2">CtijX18</strain>
    </source>
</reference>
<evidence type="ECO:0000256" key="1">
    <source>
        <dbReference type="SAM" id="Phobius"/>
    </source>
</evidence>
<protein>
    <submittedName>
        <fullName evidence="2">Uncharacterized protein</fullName>
    </submittedName>
</protein>
<keyword evidence="1" id="KW-1133">Transmembrane helix</keyword>
<accession>A0A8S5USD3</accession>
<proteinExistence type="predicted"/>
<evidence type="ECO:0000313" key="2">
    <source>
        <dbReference type="EMBL" id="DAF97408.1"/>
    </source>
</evidence>
<sequence length="32" mass="4143">MLLYPSKYDIFSILYYSLFYLFIYFILIYFRL</sequence>
<organism evidence="2">
    <name type="scientific">Myoviridae sp. ctijX18</name>
    <dbReference type="NCBI Taxonomy" id="2825154"/>
    <lineage>
        <taxon>Viruses</taxon>
        <taxon>Duplodnaviria</taxon>
        <taxon>Heunggongvirae</taxon>
        <taxon>Uroviricota</taxon>
        <taxon>Caudoviricetes</taxon>
    </lineage>
</organism>
<feature type="transmembrane region" description="Helical" evidence="1">
    <location>
        <begin position="12"/>
        <end position="30"/>
    </location>
</feature>
<keyword evidence="1" id="KW-0472">Membrane</keyword>
<keyword evidence="1" id="KW-0812">Transmembrane</keyword>
<dbReference type="EMBL" id="BK016133">
    <property type="protein sequence ID" value="DAF97408.1"/>
    <property type="molecule type" value="Genomic_DNA"/>
</dbReference>